<dbReference type="PANTHER" id="PTHR46429">
    <property type="entry name" value="23S RRNA (GUANOSINE-2'-O-)-METHYLTRANSFERASE RLMB"/>
    <property type="match status" value="1"/>
</dbReference>
<gene>
    <name evidence="5" type="ORF">COW36_13860</name>
</gene>
<sequence length="258" mass="28218">MTYEENETNEAQISRIYGKHPVRSALKSERPVYKLWLANNLEPRMLKEFQILARERSTPVQVVPPEKIQKLCPGVQAQGIVADTGSYEYLDWEAFCQLLKDKDGDPFVILLDQVQDPHNLGAILRTAEAAGADGVVIPRHGGAGLTEGVAKASAGAIENIPVVQVTNLSRALEDLQELNIWSTGFALDAKESYFDADLTGPVALVVGSEHKGLRPNVGNHCDRLVHIPMQGDRSLNASVAASLAMYEVVRQRLRAAKA</sequence>
<evidence type="ECO:0000256" key="2">
    <source>
        <dbReference type="ARBA" id="ARBA00022603"/>
    </source>
</evidence>
<protein>
    <submittedName>
        <fullName evidence="5">23S rRNA (Guanosine(2251)-2'-O)-methyltransferase RlmB</fullName>
    </submittedName>
</protein>
<dbReference type="SUPFAM" id="SSF75217">
    <property type="entry name" value="alpha/beta knot"/>
    <property type="match status" value="1"/>
</dbReference>
<dbReference type="Pfam" id="PF08032">
    <property type="entry name" value="SpoU_sub_bind"/>
    <property type="match status" value="1"/>
</dbReference>
<dbReference type="InterPro" id="IPR001537">
    <property type="entry name" value="SpoU_MeTrfase"/>
</dbReference>
<dbReference type="SMART" id="SM00967">
    <property type="entry name" value="SpoU_sub_bind"/>
    <property type="match status" value="1"/>
</dbReference>
<dbReference type="InterPro" id="IPR029028">
    <property type="entry name" value="Alpha/beta_knot_MTases"/>
</dbReference>
<keyword evidence="2 5" id="KW-0489">Methyltransferase</keyword>
<dbReference type="GO" id="GO:0006396">
    <property type="term" value="P:RNA processing"/>
    <property type="evidence" value="ECO:0007669"/>
    <property type="project" value="InterPro"/>
</dbReference>
<dbReference type="GO" id="GO:0005829">
    <property type="term" value="C:cytosol"/>
    <property type="evidence" value="ECO:0007669"/>
    <property type="project" value="TreeGrafter"/>
</dbReference>
<dbReference type="PANTHER" id="PTHR46429:SF1">
    <property type="entry name" value="23S RRNA (GUANOSINE-2'-O-)-METHYLTRANSFERASE RLMB"/>
    <property type="match status" value="1"/>
</dbReference>
<reference evidence="5 6" key="1">
    <citation type="submission" date="2017-09" db="EMBL/GenBank/DDBJ databases">
        <title>Depth-based differentiation of microbial function through sediment-hosted aquifers and enrichment of novel symbionts in the deep terrestrial subsurface.</title>
        <authorList>
            <person name="Probst A.J."/>
            <person name="Ladd B."/>
            <person name="Jarett J.K."/>
            <person name="Geller-Mcgrath D.E."/>
            <person name="Sieber C.M."/>
            <person name="Emerson J.B."/>
            <person name="Anantharaman K."/>
            <person name="Thomas B.C."/>
            <person name="Malmstrom R."/>
            <person name="Stieglmeier M."/>
            <person name="Klingl A."/>
            <person name="Woyke T."/>
            <person name="Ryan C.M."/>
            <person name="Banfield J.F."/>
        </authorList>
    </citation>
    <scope>NUCLEOTIDE SEQUENCE [LARGE SCALE GENOMIC DNA]</scope>
    <source>
        <strain evidence="5">CG17_big_fil_post_rev_8_21_14_2_50_48_46</strain>
    </source>
</reference>
<dbReference type="EMBL" id="PFFQ01000039">
    <property type="protein sequence ID" value="PIW16212.1"/>
    <property type="molecule type" value="Genomic_DNA"/>
</dbReference>
<evidence type="ECO:0000259" key="4">
    <source>
        <dbReference type="SMART" id="SM00967"/>
    </source>
</evidence>
<dbReference type="AlphaFoldDB" id="A0A2M7G308"/>
<dbReference type="InterPro" id="IPR029064">
    <property type="entry name" value="Ribosomal_eL30-like_sf"/>
</dbReference>
<evidence type="ECO:0000313" key="6">
    <source>
        <dbReference type="Proteomes" id="UP000231019"/>
    </source>
</evidence>
<dbReference type="GO" id="GO:0032259">
    <property type="term" value="P:methylation"/>
    <property type="evidence" value="ECO:0007669"/>
    <property type="project" value="UniProtKB-KW"/>
</dbReference>
<evidence type="ECO:0000256" key="1">
    <source>
        <dbReference type="ARBA" id="ARBA00007228"/>
    </source>
</evidence>
<evidence type="ECO:0000256" key="3">
    <source>
        <dbReference type="ARBA" id="ARBA00022679"/>
    </source>
</evidence>
<dbReference type="FunFam" id="3.40.1280.10:FF:000008">
    <property type="entry name" value="Group 3 RNA methyltransferase TrmH"/>
    <property type="match status" value="1"/>
</dbReference>
<dbReference type="InterPro" id="IPR004441">
    <property type="entry name" value="rRNA_MeTrfase_TrmH"/>
</dbReference>
<accession>A0A2M7G308</accession>
<evidence type="ECO:0000313" key="5">
    <source>
        <dbReference type="EMBL" id="PIW16212.1"/>
    </source>
</evidence>
<name>A0A2M7G308_9BACT</name>
<dbReference type="InterPro" id="IPR013123">
    <property type="entry name" value="SpoU_subst-bd"/>
</dbReference>
<comment type="similarity">
    <text evidence="1">Belongs to the class IV-like SAM-binding methyltransferase superfamily. RNA methyltransferase TrmH family.</text>
</comment>
<feature type="domain" description="RNA 2-O ribose methyltransferase substrate binding" evidence="4">
    <location>
        <begin position="15"/>
        <end position="90"/>
    </location>
</feature>
<dbReference type="SUPFAM" id="SSF55315">
    <property type="entry name" value="L30e-like"/>
    <property type="match status" value="1"/>
</dbReference>
<dbReference type="NCBIfam" id="TIGR00186">
    <property type="entry name" value="rRNA_methyl_3"/>
    <property type="match status" value="1"/>
</dbReference>
<proteinExistence type="inferred from homology"/>
<dbReference type="Pfam" id="PF00588">
    <property type="entry name" value="SpoU_methylase"/>
    <property type="match status" value="1"/>
</dbReference>
<dbReference type="InterPro" id="IPR029026">
    <property type="entry name" value="tRNA_m1G_MTases_N"/>
</dbReference>
<dbReference type="Gene3D" id="3.30.1330.30">
    <property type="match status" value="1"/>
</dbReference>
<dbReference type="GO" id="GO:0008173">
    <property type="term" value="F:RNA methyltransferase activity"/>
    <property type="evidence" value="ECO:0007669"/>
    <property type="project" value="InterPro"/>
</dbReference>
<dbReference type="Proteomes" id="UP000231019">
    <property type="component" value="Unassembled WGS sequence"/>
</dbReference>
<comment type="caution">
    <text evidence="5">The sequence shown here is derived from an EMBL/GenBank/DDBJ whole genome shotgun (WGS) entry which is preliminary data.</text>
</comment>
<dbReference type="GO" id="GO:0003723">
    <property type="term" value="F:RNA binding"/>
    <property type="evidence" value="ECO:0007669"/>
    <property type="project" value="InterPro"/>
</dbReference>
<keyword evidence="3 5" id="KW-0808">Transferase</keyword>
<dbReference type="Gene3D" id="3.40.1280.10">
    <property type="match status" value="1"/>
</dbReference>
<organism evidence="5 6">
    <name type="scientific">bacterium (Candidatus Blackallbacteria) CG17_big_fil_post_rev_8_21_14_2_50_48_46</name>
    <dbReference type="NCBI Taxonomy" id="2014261"/>
    <lineage>
        <taxon>Bacteria</taxon>
        <taxon>Candidatus Blackallbacteria</taxon>
    </lineage>
</organism>
<dbReference type="CDD" id="cd18103">
    <property type="entry name" value="SpoU-like_RlmB"/>
    <property type="match status" value="1"/>
</dbReference>